<evidence type="ECO:0008006" key="8">
    <source>
        <dbReference type="Google" id="ProtNLM"/>
    </source>
</evidence>
<dbReference type="EMBL" id="VEVO01000011">
    <property type="protein sequence ID" value="KAF0034543.1"/>
    <property type="molecule type" value="Genomic_DNA"/>
</dbReference>
<dbReference type="CDD" id="cd18808">
    <property type="entry name" value="SF1_C_Upf1"/>
    <property type="match status" value="1"/>
</dbReference>
<dbReference type="CDD" id="cd17936">
    <property type="entry name" value="EEXXEc_NFX1"/>
    <property type="match status" value="1"/>
</dbReference>
<dbReference type="InterPro" id="IPR057373">
    <property type="entry name" value="ZNFX1"/>
</dbReference>
<organism evidence="6 7">
    <name type="scientific">Scophthalmus maximus</name>
    <name type="common">Turbot</name>
    <name type="synonym">Psetta maxima</name>
    <dbReference type="NCBI Taxonomy" id="52904"/>
    <lineage>
        <taxon>Eukaryota</taxon>
        <taxon>Metazoa</taxon>
        <taxon>Chordata</taxon>
        <taxon>Craniata</taxon>
        <taxon>Vertebrata</taxon>
        <taxon>Euteleostomi</taxon>
        <taxon>Actinopterygii</taxon>
        <taxon>Neopterygii</taxon>
        <taxon>Teleostei</taxon>
        <taxon>Neoteleostei</taxon>
        <taxon>Acanthomorphata</taxon>
        <taxon>Carangaria</taxon>
        <taxon>Pleuronectiformes</taxon>
        <taxon>Pleuronectoidei</taxon>
        <taxon>Scophthalmidae</taxon>
        <taxon>Scophthalmus</taxon>
    </lineage>
</organism>
<feature type="domain" description="DNA2/NAM7 helicase helicase" evidence="3">
    <location>
        <begin position="423"/>
        <end position="852"/>
    </location>
</feature>
<dbReference type="InterPro" id="IPR047187">
    <property type="entry name" value="SF1_C_Upf1"/>
</dbReference>
<dbReference type="Pfam" id="PF13087">
    <property type="entry name" value="AAA_12"/>
    <property type="match status" value="1"/>
</dbReference>
<sequence>MDVRRRGQSLDARGGRRGERGGGLRDRQERKGGRSNSTERARAPQGRHLGYKTLEILSEKDPSLVAIALSSNPALPDTLRETTMRQDLVELLCLVLSKAFKSQTDRGSLQRLAGIIKDSGFFRTVLPHYVASMRSEVNSLRRAQCPQHLENILAILFKLYGQTSDLELSFFNTGEGEQEDFWNKPIYPTHEELQLDHRPFLRPNLTSERYKDTHHYLDTQFRLLREDFVKPLRDGIQEFLWNHIEPGKGNKRLKAKHFDNFYVYFDTRLVVLNCTNTGLAYTVQFDIKPLKSVPWQNSKRLLNGSLVCLSCDHFESFLFATVSDRDLKDLTKGQVQIMFTEESRLKLADIQKDQVFLMIESTAFFEAYRYIVECSTNVQPPAYLRRQDKYDLSSIAEPKYQKSTVPFRCLEAGAWPKMEVLGLDESQMKALRLALTKELAIIQGPPGTGKTHVGLKIARALLNNGALWGNKFGTGTMLIVCYTNHALDQFLEGIHKFLENGIVRVGGCSKSEILKPFNLRELSRSPNCRLALPPHLSLAYREIKRELYDEERNILSQNKKLECSLKGILHENVLKTFISERHWYGLQLPTTSNQKSRIMEWLNLGSIVFLRRETETSNRNEAAPAEEAMELEEEGLIEIAEEADLIQAERIIEDNIGPRRGRDDRMKEAMKSAVREVEELMLTLNLDADEIQAEQSEGEWEMQRDPKMKLKNEIRKELRKSSDMTEEEENLVLNVWVLSLPDRWRLYRLWVARFRSELRTSALQSEEAYQNAVERLADVRRHESLCILRKAKVIGMTTTGAAKYRRVLQEVGPRLVIVEEAAQVLEAHTITTLSEACQHLILIGDHQQLQPSTTVYELGKRYNMKISMFERLVKMGLPFVRLNYQHRMRPEIARLLTPHIYPELENHPSVLDFEKIKGIKTSIFFVEHNYPEEIGDGTSHQNQHEAMFVVALCRYLLFQDYKPEQITILTTYNSQLYCLHKLMPASQFAGVQVHVVDKYQGEENDIVLLSLVRSNMQGKVGFLSISNRVCVALSRARKGLYFVGSSATLGKVKLWSNIFQTLRENDQIGKALTLYCQNHPNRQVEAACAEDFKQAPEGGCTKPCQFILDCDHVCQKVCHPYDPEHKKYKCLKKCQRILCDLGHRCPLECHRECPQKCPVKVEKIIPQCQHTQMVPCHQDPETFECKKPCQKILMCGHPCDSTCGGQCTGMCNVKVTLELNCGHSQQDACFYQTQTEKPACRTPCVQKLKCGHPCRGNCAKCYQGRFHVLCFLRCERLLVCSHMCSKPCFCDGSSCKRRCENRCDHSKCLKPCGQPCTPCTEPCTWQCPHQRCSKLCHEPCDRSPCSQPCANTLDCGHPCIGLCGEKCPSKCRICNHDEFTELLNGTEDGPEAYFIQLEDCGHRFEYTAMDKYMGMNDNEQANEEEVARSLKECPKCFTPIRKNLRYGSHIKRSLAKIETVKVKINGHPADIAKRSRALKKQCKESRDMLQQYGYMHISSRLGEPNITPNDLWVLENQMDFLTRVAKLLTMTTENMSTMQCIQFESNVAEFVHWLGDVDQNFTDQQVFDLQRQLRRLTFLAELNVCCHEEENRWQRDEIPSEVQTITQVLEKSGQFNEQDEQRVKETMKELNQKLPLAGLGIGEEDRKWILSTRKMPSRHCEHDRERKAMQPDRQEEKNQFKKKKTKKGRKLSNACPPQKNQAEIYDITLRCALCNNADAEQLMHGIVTSAVFQGRKSFNFILRIYAKPTGTAPSAF</sequence>
<dbReference type="Gene3D" id="3.40.50.300">
    <property type="entry name" value="P-loop containing nucleotide triphosphate hydrolases"/>
    <property type="match status" value="3"/>
</dbReference>
<accession>A0A6A4SK67</accession>
<dbReference type="SUPFAM" id="SSF52540">
    <property type="entry name" value="P-loop containing nucleoside triphosphate hydrolases"/>
    <property type="match status" value="1"/>
</dbReference>
<evidence type="ECO:0000259" key="5">
    <source>
        <dbReference type="Pfam" id="PF25396"/>
    </source>
</evidence>
<feature type="coiled-coil region" evidence="1">
    <location>
        <begin position="674"/>
        <end position="727"/>
    </location>
</feature>
<comment type="caution">
    <text evidence="6">The sequence shown here is derived from an EMBL/GenBank/DDBJ whole genome shotgun (WGS) entry which is preliminary data.</text>
</comment>
<dbReference type="FunFam" id="3.40.50.300:FF:000742">
    <property type="entry name" value="NFX1-type zinc finger-containing protein 1"/>
    <property type="match status" value="1"/>
</dbReference>
<dbReference type="GO" id="GO:0031380">
    <property type="term" value="C:nuclear RNA-directed RNA polymerase complex"/>
    <property type="evidence" value="ECO:0007669"/>
    <property type="project" value="TreeGrafter"/>
</dbReference>
<protein>
    <recommendedName>
        <fullName evidence="8">NFX1-type zinc finger-containing protein 1</fullName>
    </recommendedName>
</protein>
<feature type="region of interest" description="Disordered" evidence="2">
    <location>
        <begin position="1"/>
        <end position="47"/>
    </location>
</feature>
<dbReference type="Pfam" id="PF13086">
    <property type="entry name" value="AAA_11"/>
    <property type="match status" value="1"/>
</dbReference>
<evidence type="ECO:0000256" key="1">
    <source>
        <dbReference type="SAM" id="Coils"/>
    </source>
</evidence>
<dbReference type="GO" id="GO:0004386">
    <property type="term" value="F:helicase activity"/>
    <property type="evidence" value="ECO:0007669"/>
    <property type="project" value="InterPro"/>
</dbReference>
<evidence type="ECO:0000313" key="7">
    <source>
        <dbReference type="Proteomes" id="UP000438429"/>
    </source>
</evidence>
<proteinExistence type="predicted"/>
<dbReference type="Proteomes" id="UP000438429">
    <property type="component" value="Unassembled WGS sequence"/>
</dbReference>
<dbReference type="InterPro" id="IPR041679">
    <property type="entry name" value="DNA2/NAM7-like_C"/>
</dbReference>
<evidence type="ECO:0000259" key="3">
    <source>
        <dbReference type="Pfam" id="PF13086"/>
    </source>
</evidence>
<dbReference type="InterPro" id="IPR045055">
    <property type="entry name" value="DNA2/NAM7-like"/>
</dbReference>
<gene>
    <name evidence="6" type="ORF">F2P81_012301</name>
</gene>
<dbReference type="PANTHER" id="PTHR10887">
    <property type="entry name" value="DNA2/NAM7 HELICASE FAMILY"/>
    <property type="match status" value="1"/>
</dbReference>
<reference evidence="6 7" key="1">
    <citation type="submission" date="2019-06" db="EMBL/GenBank/DDBJ databases">
        <title>Draft genomes of female and male turbot (Scophthalmus maximus).</title>
        <authorList>
            <person name="Xu H."/>
            <person name="Xu X.-W."/>
            <person name="Shao C."/>
            <person name="Chen S."/>
        </authorList>
    </citation>
    <scope>NUCLEOTIDE SEQUENCE [LARGE SCALE GENOMIC DNA]</scope>
    <source>
        <strain evidence="6">Ysfricsl-2016a</strain>
        <tissue evidence="6">Blood</tissue>
    </source>
</reference>
<evidence type="ECO:0000313" key="6">
    <source>
        <dbReference type="EMBL" id="KAF0034543.1"/>
    </source>
</evidence>
<feature type="region of interest" description="Disordered" evidence="2">
    <location>
        <begin position="1655"/>
        <end position="1696"/>
    </location>
</feature>
<feature type="compositionally biased region" description="Basic and acidic residues" evidence="2">
    <location>
        <begin position="1658"/>
        <end position="1679"/>
    </location>
</feature>
<evidence type="ECO:0000256" key="2">
    <source>
        <dbReference type="SAM" id="MobiDB-lite"/>
    </source>
</evidence>
<name>A0A6A4SK67_SCOMX</name>
<dbReference type="InterPro" id="IPR041677">
    <property type="entry name" value="DNA2/NAM7_AAA_11"/>
</dbReference>
<dbReference type="Pfam" id="PF25396">
    <property type="entry name" value="ZNFX1"/>
    <property type="match status" value="1"/>
</dbReference>
<feature type="domain" description="DNA2/NAM7 helicase-like C-terminal" evidence="4">
    <location>
        <begin position="865"/>
        <end position="1046"/>
    </location>
</feature>
<feature type="compositionally biased region" description="Basic residues" evidence="2">
    <location>
        <begin position="1680"/>
        <end position="1690"/>
    </location>
</feature>
<dbReference type="PANTHER" id="PTHR10887:SF341">
    <property type="entry name" value="NFX1-TYPE ZINC FINGER-CONTAINING PROTEIN 1"/>
    <property type="match status" value="1"/>
</dbReference>
<feature type="compositionally biased region" description="Basic and acidic residues" evidence="2">
    <location>
        <begin position="13"/>
        <end position="42"/>
    </location>
</feature>
<dbReference type="GO" id="GO:0031048">
    <property type="term" value="P:regulatory ncRNA-mediated heterochromatin formation"/>
    <property type="evidence" value="ECO:0007669"/>
    <property type="project" value="TreeGrafter"/>
</dbReference>
<feature type="domain" description="ZNFX1" evidence="5">
    <location>
        <begin position="257"/>
        <end position="362"/>
    </location>
</feature>
<evidence type="ECO:0000259" key="4">
    <source>
        <dbReference type="Pfam" id="PF13087"/>
    </source>
</evidence>
<dbReference type="FunFam" id="3.40.50.300:FF:001140">
    <property type="entry name" value="Zinc finger NFX1-type containing 1"/>
    <property type="match status" value="1"/>
</dbReference>
<keyword evidence="1" id="KW-0175">Coiled coil</keyword>
<dbReference type="InterPro" id="IPR027417">
    <property type="entry name" value="P-loop_NTPase"/>
</dbReference>